<evidence type="ECO:0000259" key="1">
    <source>
        <dbReference type="Pfam" id="PF14130"/>
    </source>
</evidence>
<dbReference type="eggNOG" id="ENOG50331KQ">
    <property type="taxonomic scope" value="Bacteria"/>
</dbReference>
<evidence type="ECO:0000313" key="3">
    <source>
        <dbReference type="Proteomes" id="UP000001817"/>
    </source>
</evidence>
<dbReference type="InterPro" id="IPR025382">
    <property type="entry name" value="Cap4-like_endonuclease_dom"/>
</dbReference>
<dbReference type="GO" id="GO:0004518">
    <property type="term" value="F:nuclease activity"/>
    <property type="evidence" value="ECO:0007669"/>
    <property type="project" value="InterPro"/>
</dbReference>
<sequence>MVGGCVKNQKGDAMSTTTAIIELCEVEADDDLHEFGGGHGNKGNDFARFWLINEMLALTEAGETDFLFILEYVQDIARLDKPQSPATITLYQLKKKEGNVWDLNSLAGLTAKGKQVKADSPLAKLLKSVLGFKTLAADAEFVSNTRFRVELAAGGTALSMDYVALSELTPERQTHLRDSTAARHGVAKTDIPLQRIGLRYAPIEVNDMRVHVIGAAHGMLKKLSAAHAAQADSFVDALFAKLATASRNTSKCKSWDELISKRGYSKAQFGDALADLQLLPDQQKLREDVVMELSLALSWPTRARMRIEVALTELARLKLSGGNSPSLKWTGRR</sequence>
<name>Q13PA4_PARXL</name>
<dbReference type="AlphaFoldDB" id="Q13PA4"/>
<dbReference type="KEGG" id="bxe:Bxe_B1883"/>
<gene>
    <name evidence="2" type="ORF">Bxe_B1883</name>
</gene>
<protein>
    <recommendedName>
        <fullName evidence="1">CD-NTase associated protein 4-like DNA endonuclease domain-containing protein</fullName>
    </recommendedName>
</protein>
<reference evidence="2 3" key="1">
    <citation type="journal article" date="2006" name="Proc. Natl. Acad. Sci. U.S.A.">
        <title>Burkholderia xenovorans LB400 harbors a multi-replicon, 9.73-Mbp genome shaped for versatility.</title>
        <authorList>
            <person name="Chain P.S."/>
            <person name="Denef V.J."/>
            <person name="Konstantinidis K.T."/>
            <person name="Vergez L.M."/>
            <person name="Agullo L."/>
            <person name="Reyes V.L."/>
            <person name="Hauser L."/>
            <person name="Cordova M."/>
            <person name="Gomez L."/>
            <person name="Gonzalez M."/>
            <person name="Land M."/>
            <person name="Lao V."/>
            <person name="Larimer F."/>
            <person name="LiPuma J.J."/>
            <person name="Mahenthiralingam E."/>
            <person name="Malfatti S.A."/>
            <person name="Marx C.J."/>
            <person name="Parnell J.J."/>
            <person name="Ramette A."/>
            <person name="Richardson P."/>
            <person name="Seeger M."/>
            <person name="Smith D."/>
            <person name="Spilker T."/>
            <person name="Sul W.J."/>
            <person name="Tsoi T.V."/>
            <person name="Ulrich L.E."/>
            <person name="Zhulin I.B."/>
            <person name="Tiedje J.M."/>
        </authorList>
    </citation>
    <scope>NUCLEOTIDE SEQUENCE [LARGE SCALE GENOMIC DNA]</scope>
    <source>
        <strain evidence="2 3">LB400</strain>
    </source>
</reference>
<evidence type="ECO:0000313" key="2">
    <source>
        <dbReference type="EMBL" id="ABE34085.1"/>
    </source>
</evidence>
<dbReference type="EMBL" id="CP000271">
    <property type="protein sequence ID" value="ABE34085.1"/>
    <property type="molecule type" value="Genomic_DNA"/>
</dbReference>
<keyword evidence="3" id="KW-1185">Reference proteome</keyword>
<accession>Q13PA4</accession>
<organism evidence="2 3">
    <name type="scientific">Paraburkholderia xenovorans (strain LB400)</name>
    <dbReference type="NCBI Taxonomy" id="266265"/>
    <lineage>
        <taxon>Bacteria</taxon>
        <taxon>Pseudomonadati</taxon>
        <taxon>Pseudomonadota</taxon>
        <taxon>Betaproteobacteria</taxon>
        <taxon>Burkholderiales</taxon>
        <taxon>Burkholderiaceae</taxon>
        <taxon>Paraburkholderia</taxon>
    </lineage>
</organism>
<feature type="domain" description="CD-NTase associated protein 4-like DNA endonuclease" evidence="1">
    <location>
        <begin position="36"/>
        <end position="245"/>
    </location>
</feature>
<dbReference type="Proteomes" id="UP000001817">
    <property type="component" value="Chromosome 2"/>
</dbReference>
<dbReference type="Pfam" id="PF14130">
    <property type="entry name" value="Cap4_nuclease"/>
    <property type="match status" value="1"/>
</dbReference>
<proteinExistence type="predicted"/>